<dbReference type="PROSITE" id="PS51257">
    <property type="entry name" value="PROKAR_LIPOPROTEIN"/>
    <property type="match status" value="1"/>
</dbReference>
<dbReference type="AlphaFoldDB" id="A0A9D1SM84"/>
<proteinExistence type="predicted"/>
<comment type="caution">
    <text evidence="1">The sequence shown here is derived from an EMBL/GenBank/DDBJ whole genome shotgun (WGS) entry which is preliminary data.</text>
</comment>
<reference evidence="1" key="2">
    <citation type="journal article" date="2021" name="PeerJ">
        <title>Extensive microbial diversity within the chicken gut microbiome revealed by metagenomics and culture.</title>
        <authorList>
            <person name="Gilroy R."/>
            <person name="Ravi A."/>
            <person name="Getino M."/>
            <person name="Pursley I."/>
            <person name="Horton D.L."/>
            <person name="Alikhan N.F."/>
            <person name="Baker D."/>
            <person name="Gharbi K."/>
            <person name="Hall N."/>
            <person name="Watson M."/>
            <person name="Adriaenssens E.M."/>
            <person name="Foster-Nyarko E."/>
            <person name="Jarju S."/>
            <person name="Secka A."/>
            <person name="Antonio M."/>
            <person name="Oren A."/>
            <person name="Chaudhuri R.R."/>
            <person name="La Ragione R."/>
            <person name="Hildebrand F."/>
            <person name="Pallen M.J."/>
        </authorList>
    </citation>
    <scope>NUCLEOTIDE SEQUENCE</scope>
    <source>
        <strain evidence="1">CHK136-897</strain>
    </source>
</reference>
<evidence type="ECO:0000313" key="2">
    <source>
        <dbReference type="Proteomes" id="UP000824142"/>
    </source>
</evidence>
<protein>
    <recommendedName>
        <fullName evidence="3">Lipoprotein</fullName>
    </recommendedName>
</protein>
<organism evidence="1 2">
    <name type="scientific">Candidatus Enterousia avicola</name>
    <dbReference type="NCBI Taxonomy" id="2840787"/>
    <lineage>
        <taxon>Bacteria</taxon>
        <taxon>Pseudomonadati</taxon>
        <taxon>Pseudomonadota</taxon>
        <taxon>Alphaproteobacteria</taxon>
        <taxon>Candidatus Enterousia</taxon>
    </lineage>
</organism>
<gene>
    <name evidence="1" type="ORF">IAC63_03240</name>
</gene>
<evidence type="ECO:0008006" key="3">
    <source>
        <dbReference type="Google" id="ProtNLM"/>
    </source>
</evidence>
<accession>A0A9D1SM84</accession>
<name>A0A9D1SM84_9PROT</name>
<reference evidence="1" key="1">
    <citation type="submission" date="2020-10" db="EMBL/GenBank/DDBJ databases">
        <authorList>
            <person name="Gilroy R."/>
        </authorList>
    </citation>
    <scope>NUCLEOTIDE SEQUENCE</scope>
    <source>
        <strain evidence="1">CHK136-897</strain>
    </source>
</reference>
<sequence>MQAKFGIFIIALLLTGCNSVYLKPDSIDATQTFYADRGGYSMRKSIKQKMEDRGYNVIVGKARETKEWSDADGNSEIDTYFIPNSARYIVKVKERTEIFNPLWCPLNGFWWWRFNVSIADQLTGEELMTWRGRACQNTALRMIDDILDKMEIKNDERND</sequence>
<dbReference type="Proteomes" id="UP000824142">
    <property type="component" value="Unassembled WGS sequence"/>
</dbReference>
<dbReference type="EMBL" id="DVNO01000029">
    <property type="protein sequence ID" value="HIU65629.1"/>
    <property type="molecule type" value="Genomic_DNA"/>
</dbReference>
<evidence type="ECO:0000313" key="1">
    <source>
        <dbReference type="EMBL" id="HIU65629.1"/>
    </source>
</evidence>